<feature type="modified residue" description="4-aspartylphosphate" evidence="1">
    <location>
        <position position="907"/>
    </location>
</feature>
<feature type="domain" description="Response regulatory" evidence="2">
    <location>
        <begin position="858"/>
        <end position="973"/>
    </location>
</feature>
<reference evidence="7 8" key="1">
    <citation type="submission" date="2019-01" db="EMBL/GenBank/DDBJ databases">
        <title>Zoogloea oleivorans genome sequencing and assembly.</title>
        <authorList>
            <person name="Tancsics A."/>
            <person name="Farkas M."/>
            <person name="Kriszt B."/>
            <person name="Maroti G."/>
            <person name="Horvath B."/>
        </authorList>
    </citation>
    <scope>NUCLEOTIDE SEQUENCE [LARGE SCALE GENOMIC DNA]</scope>
    <source>
        <strain evidence="7 8">Buc</strain>
    </source>
</reference>
<feature type="domain" description="Response regulatory" evidence="2">
    <location>
        <begin position="10"/>
        <end position="126"/>
    </location>
</feature>
<dbReference type="NCBIfam" id="TIGR00229">
    <property type="entry name" value="sensory_box"/>
    <property type="match status" value="1"/>
</dbReference>
<dbReference type="EMBL" id="SDKK01000020">
    <property type="protein sequence ID" value="TYC54442.1"/>
    <property type="molecule type" value="Genomic_DNA"/>
</dbReference>
<feature type="modified residue" description="4-aspartylphosphate" evidence="1">
    <location>
        <position position="200"/>
    </location>
</feature>
<dbReference type="InterPro" id="IPR001610">
    <property type="entry name" value="PAC"/>
</dbReference>
<evidence type="ECO:0000259" key="2">
    <source>
        <dbReference type="PROSITE" id="PS50110"/>
    </source>
</evidence>
<dbReference type="InterPro" id="IPR043128">
    <property type="entry name" value="Rev_trsase/Diguanyl_cyclase"/>
</dbReference>
<dbReference type="PROSITE" id="PS50110">
    <property type="entry name" value="RESPONSE_REGULATORY"/>
    <property type="match status" value="3"/>
</dbReference>
<feature type="domain" description="Response regulatory" evidence="2">
    <location>
        <begin position="151"/>
        <end position="267"/>
    </location>
</feature>
<keyword evidence="1" id="KW-0597">Phosphoprotein</keyword>
<dbReference type="Proteomes" id="UP000389128">
    <property type="component" value="Unassembled WGS sequence"/>
</dbReference>
<dbReference type="Gene3D" id="3.30.450.20">
    <property type="entry name" value="PAS domain"/>
    <property type="match status" value="1"/>
</dbReference>
<evidence type="ECO:0000313" key="7">
    <source>
        <dbReference type="EMBL" id="TYC54442.1"/>
    </source>
</evidence>
<dbReference type="CDD" id="cd01948">
    <property type="entry name" value="EAL"/>
    <property type="match status" value="1"/>
</dbReference>
<dbReference type="SMART" id="SM00052">
    <property type="entry name" value="EAL"/>
    <property type="match status" value="1"/>
</dbReference>
<dbReference type="CDD" id="cd00130">
    <property type="entry name" value="PAS"/>
    <property type="match status" value="1"/>
</dbReference>
<dbReference type="SUPFAM" id="SSF55073">
    <property type="entry name" value="Nucleotide cyclase"/>
    <property type="match status" value="1"/>
</dbReference>
<dbReference type="RefSeq" id="WP_148580651.1">
    <property type="nucleotide sequence ID" value="NZ_SDKK01000020.1"/>
</dbReference>
<dbReference type="PROSITE" id="PS50883">
    <property type="entry name" value="EAL"/>
    <property type="match status" value="1"/>
</dbReference>
<dbReference type="InterPro" id="IPR052155">
    <property type="entry name" value="Biofilm_reg_signaling"/>
</dbReference>
<dbReference type="SMART" id="SM00086">
    <property type="entry name" value="PAC"/>
    <property type="match status" value="1"/>
</dbReference>
<dbReference type="Gene3D" id="3.40.50.2300">
    <property type="match status" value="3"/>
</dbReference>
<dbReference type="InterPro" id="IPR000014">
    <property type="entry name" value="PAS"/>
</dbReference>
<dbReference type="InterPro" id="IPR001633">
    <property type="entry name" value="EAL_dom"/>
</dbReference>
<feature type="domain" description="EAL" evidence="5">
    <location>
        <begin position="591"/>
        <end position="845"/>
    </location>
</feature>
<organism evidence="7 8">
    <name type="scientific">Zoogloea oleivorans</name>
    <dbReference type="NCBI Taxonomy" id="1552750"/>
    <lineage>
        <taxon>Bacteria</taxon>
        <taxon>Pseudomonadati</taxon>
        <taxon>Pseudomonadota</taxon>
        <taxon>Betaproteobacteria</taxon>
        <taxon>Rhodocyclales</taxon>
        <taxon>Zoogloeaceae</taxon>
        <taxon>Zoogloea</taxon>
    </lineage>
</organism>
<dbReference type="CDD" id="cd17569">
    <property type="entry name" value="REC_HupR-like"/>
    <property type="match status" value="1"/>
</dbReference>
<dbReference type="InterPro" id="IPR011006">
    <property type="entry name" value="CheY-like_superfamily"/>
</dbReference>
<dbReference type="Gene3D" id="3.20.20.450">
    <property type="entry name" value="EAL domain"/>
    <property type="match status" value="1"/>
</dbReference>
<dbReference type="NCBIfam" id="TIGR00254">
    <property type="entry name" value="GGDEF"/>
    <property type="match status" value="1"/>
</dbReference>
<sequence length="984" mass="108353">MTESAQERPRILIVDDVHENLHVLMNILRDDYVISAATSGEKALELAHRQPSPDIILLDIKMPGMDGYSVLAHLKSSPQTADIPVIFVTALAEAADEARGLKLGVADYITKPVNPDLLQLRLRTQLELRRYRMEPVRFDTAKHVDPGHPPTLLVVDDIPENIHELLEVLKGDYRITVANNGAKALRLIEGATPPDLVLLDVMMPEMDGYEVCRRIKATTAGNRIPVIFVTVVDAVQEKVKGFSVGAADYITKPFDIDEVRARVQTHLELSRLRCFLEAQVAQRTALLEQSEEKYRILADYSPNWEYWLAQDGNFLYVSPACETVSGHAPAEFFADARLMDSIIHPDDLDAWTTYGPGAASVDVDVPLILRICRKDGSERWVEHVARPVFSDVGQSLGLRGSYCDITQRRHAEQKLDFFTHRDPLTGLPNRALFAEMLAQAIRQADYGQSEFALLIINLDNFKTVNESLGHSAGDRLLIEVADRLRALLPGVEAIARIGGDEFNIIIVQDANGPGVDLVAQRLIDALAKTHLLDGHGVYIGASAGIALYPTDGPNAETLQSNADAALHEAKVQGRGILRFSSPGMTTRAKERLSLEADLRLALDQGELSLHYQPQVDLISGQIVGLEALARWQHPTRGMVSPAAFIPLAEECGLIVNLGHWALQSACRQIRVWTDAGLAPRQIAVNVSAVQLSRGDLLESVRLALKESGISPDQLELEITESFVMADRDRSFKAIADLKALGVRLSIDDFGTGYSSLAYLQQLEVDKLKVDISFVRDMTRNSGNASIVKAVIALGHSLGLEIIAEGVEEAGQARYLRSLSCDVMQGYLISKPLPAEEMTCFLHAFAPQLVPVDNAGSFTLLLVDDEPAILSALTRVLRRENYHILTAGSGEEALLLLAQHQVGVIVTDQRMQGMSGTELLARARTMHPQAVRVLLSGYTGLDSLTEAINRGEIYKFITKPWGEVELLETIRQAFRHYDRSQGGAY</sequence>
<evidence type="ECO:0000259" key="5">
    <source>
        <dbReference type="PROSITE" id="PS50883"/>
    </source>
</evidence>
<dbReference type="InterPro" id="IPR000700">
    <property type="entry name" value="PAS-assoc_C"/>
</dbReference>
<protein>
    <submittedName>
        <fullName evidence="7">EAL domain-containing protein</fullName>
    </submittedName>
</protein>
<evidence type="ECO:0000259" key="4">
    <source>
        <dbReference type="PROSITE" id="PS50113"/>
    </source>
</evidence>
<dbReference type="InterPro" id="IPR035965">
    <property type="entry name" value="PAS-like_dom_sf"/>
</dbReference>
<dbReference type="InterPro" id="IPR013655">
    <property type="entry name" value="PAS_fold_3"/>
</dbReference>
<comment type="caution">
    <text evidence="7">The sequence shown here is derived from an EMBL/GenBank/DDBJ whole genome shotgun (WGS) entry which is preliminary data.</text>
</comment>
<dbReference type="InterPro" id="IPR000160">
    <property type="entry name" value="GGDEF_dom"/>
</dbReference>
<keyword evidence="8" id="KW-1185">Reference proteome</keyword>
<dbReference type="SUPFAM" id="SSF52172">
    <property type="entry name" value="CheY-like"/>
    <property type="match status" value="3"/>
</dbReference>
<dbReference type="PANTHER" id="PTHR44757:SF2">
    <property type="entry name" value="BIOFILM ARCHITECTURE MAINTENANCE PROTEIN MBAA"/>
    <property type="match status" value="1"/>
</dbReference>
<dbReference type="CDD" id="cd01949">
    <property type="entry name" value="GGDEF"/>
    <property type="match status" value="1"/>
</dbReference>
<dbReference type="Pfam" id="PF00563">
    <property type="entry name" value="EAL"/>
    <property type="match status" value="1"/>
</dbReference>
<dbReference type="Pfam" id="PF00072">
    <property type="entry name" value="Response_reg"/>
    <property type="match status" value="3"/>
</dbReference>
<dbReference type="InterPro" id="IPR035919">
    <property type="entry name" value="EAL_sf"/>
</dbReference>
<evidence type="ECO:0000259" key="6">
    <source>
        <dbReference type="PROSITE" id="PS50887"/>
    </source>
</evidence>
<feature type="domain" description="GGDEF" evidence="6">
    <location>
        <begin position="449"/>
        <end position="582"/>
    </location>
</feature>
<feature type="domain" description="PAS" evidence="3">
    <location>
        <begin position="290"/>
        <end position="347"/>
    </location>
</feature>
<dbReference type="PANTHER" id="PTHR44757">
    <property type="entry name" value="DIGUANYLATE CYCLASE DGCP"/>
    <property type="match status" value="1"/>
</dbReference>
<feature type="modified residue" description="4-aspartylphosphate" evidence="1">
    <location>
        <position position="59"/>
    </location>
</feature>
<dbReference type="InterPro" id="IPR029787">
    <property type="entry name" value="Nucleotide_cyclase"/>
</dbReference>
<dbReference type="SUPFAM" id="SSF141868">
    <property type="entry name" value="EAL domain-like"/>
    <property type="match status" value="1"/>
</dbReference>
<dbReference type="CDD" id="cd19920">
    <property type="entry name" value="REC_PA4781-like"/>
    <property type="match status" value="1"/>
</dbReference>
<dbReference type="AlphaFoldDB" id="A0A6C2CM69"/>
<evidence type="ECO:0000313" key="8">
    <source>
        <dbReference type="Proteomes" id="UP000389128"/>
    </source>
</evidence>
<dbReference type="Pfam" id="PF00990">
    <property type="entry name" value="GGDEF"/>
    <property type="match status" value="1"/>
</dbReference>
<dbReference type="FunFam" id="3.20.20.450:FF:000001">
    <property type="entry name" value="Cyclic di-GMP phosphodiesterase yahA"/>
    <property type="match status" value="1"/>
</dbReference>
<name>A0A6C2CM69_9RHOO</name>
<feature type="domain" description="PAC" evidence="4">
    <location>
        <begin position="361"/>
        <end position="417"/>
    </location>
</feature>
<evidence type="ECO:0000256" key="1">
    <source>
        <dbReference type="PROSITE-ProRule" id="PRU00169"/>
    </source>
</evidence>
<dbReference type="Pfam" id="PF08447">
    <property type="entry name" value="PAS_3"/>
    <property type="match status" value="1"/>
</dbReference>
<dbReference type="SMART" id="SM00448">
    <property type="entry name" value="REC"/>
    <property type="match status" value="3"/>
</dbReference>
<gene>
    <name evidence="7" type="ORF">ETQ85_18960</name>
</gene>
<dbReference type="PROSITE" id="PS50112">
    <property type="entry name" value="PAS"/>
    <property type="match status" value="1"/>
</dbReference>
<dbReference type="PROSITE" id="PS50887">
    <property type="entry name" value="GGDEF"/>
    <property type="match status" value="1"/>
</dbReference>
<accession>A0A6C2CM69</accession>
<dbReference type="SMART" id="SM00267">
    <property type="entry name" value="GGDEF"/>
    <property type="match status" value="1"/>
</dbReference>
<dbReference type="Gene3D" id="3.30.70.270">
    <property type="match status" value="1"/>
</dbReference>
<dbReference type="PROSITE" id="PS50113">
    <property type="entry name" value="PAC"/>
    <property type="match status" value="1"/>
</dbReference>
<dbReference type="SUPFAM" id="SSF55785">
    <property type="entry name" value="PYP-like sensor domain (PAS domain)"/>
    <property type="match status" value="1"/>
</dbReference>
<dbReference type="GO" id="GO:0000160">
    <property type="term" value="P:phosphorelay signal transduction system"/>
    <property type="evidence" value="ECO:0007669"/>
    <property type="project" value="InterPro"/>
</dbReference>
<evidence type="ECO:0000259" key="3">
    <source>
        <dbReference type="PROSITE" id="PS50112"/>
    </source>
</evidence>
<dbReference type="InterPro" id="IPR001789">
    <property type="entry name" value="Sig_transdc_resp-reg_receiver"/>
</dbReference>
<dbReference type="OrthoDB" id="9813903at2"/>
<proteinExistence type="predicted"/>